<evidence type="ECO:0000256" key="2">
    <source>
        <dbReference type="ARBA" id="ARBA00006464"/>
    </source>
</evidence>
<dbReference type="InterPro" id="IPR017475">
    <property type="entry name" value="EPS_sugar_tfrase"/>
</dbReference>
<dbReference type="GO" id="GO:0016020">
    <property type="term" value="C:membrane"/>
    <property type="evidence" value="ECO:0007669"/>
    <property type="project" value="UniProtKB-SubCell"/>
</dbReference>
<dbReference type="EMBL" id="JAGQKZ010000072">
    <property type="protein sequence ID" value="MCA9392532.1"/>
    <property type="molecule type" value="Genomic_DNA"/>
</dbReference>
<gene>
    <name evidence="9" type="ORF">KC614_05050</name>
</gene>
<protein>
    <submittedName>
        <fullName evidence="9">Sugar transferase</fullName>
    </submittedName>
</protein>
<reference evidence="9" key="1">
    <citation type="submission" date="2020-04" db="EMBL/GenBank/DDBJ databases">
        <authorList>
            <person name="Zhang T."/>
        </authorList>
    </citation>
    <scope>NUCLEOTIDE SEQUENCE</scope>
    <source>
        <strain evidence="9">HKST-UBA03</strain>
    </source>
</reference>
<feature type="domain" description="Bacterial sugar transferase" evidence="8">
    <location>
        <begin position="273"/>
        <end position="474"/>
    </location>
</feature>
<evidence type="ECO:0000313" key="10">
    <source>
        <dbReference type="Proteomes" id="UP000751518"/>
    </source>
</evidence>
<evidence type="ECO:0000256" key="3">
    <source>
        <dbReference type="ARBA" id="ARBA00022679"/>
    </source>
</evidence>
<evidence type="ECO:0000256" key="5">
    <source>
        <dbReference type="ARBA" id="ARBA00022989"/>
    </source>
</evidence>
<keyword evidence="3 9" id="KW-0808">Transferase</keyword>
<keyword evidence="6 7" id="KW-0472">Membrane</keyword>
<feature type="transmembrane region" description="Helical" evidence="7">
    <location>
        <begin position="42"/>
        <end position="66"/>
    </location>
</feature>
<evidence type="ECO:0000256" key="7">
    <source>
        <dbReference type="SAM" id="Phobius"/>
    </source>
</evidence>
<dbReference type="PANTHER" id="PTHR30576:SF10">
    <property type="entry name" value="SLL5057 PROTEIN"/>
    <property type="match status" value="1"/>
</dbReference>
<keyword evidence="5 7" id="KW-1133">Transmembrane helix</keyword>
<dbReference type="Gene3D" id="3.40.50.720">
    <property type="entry name" value="NAD(P)-binding Rossmann-like Domain"/>
    <property type="match status" value="1"/>
</dbReference>
<dbReference type="Pfam" id="PF02397">
    <property type="entry name" value="Bac_transf"/>
    <property type="match status" value="1"/>
</dbReference>
<dbReference type="AlphaFoldDB" id="A0A955RSH6"/>
<evidence type="ECO:0000259" key="8">
    <source>
        <dbReference type="Pfam" id="PF02397"/>
    </source>
</evidence>
<dbReference type="NCBIfam" id="TIGR03025">
    <property type="entry name" value="EPS_sugtrans"/>
    <property type="match status" value="1"/>
</dbReference>
<dbReference type="PANTHER" id="PTHR30576">
    <property type="entry name" value="COLANIC BIOSYNTHESIS UDP-GLUCOSE LIPID CARRIER TRANSFERASE"/>
    <property type="match status" value="1"/>
</dbReference>
<accession>A0A955RSH6</accession>
<feature type="transmembrane region" description="Helical" evidence="7">
    <location>
        <begin position="104"/>
        <end position="127"/>
    </location>
</feature>
<dbReference type="Proteomes" id="UP000751518">
    <property type="component" value="Unassembled WGS sequence"/>
</dbReference>
<organism evidence="9 10">
    <name type="scientific">candidate division WWE3 bacterium</name>
    <dbReference type="NCBI Taxonomy" id="2053526"/>
    <lineage>
        <taxon>Bacteria</taxon>
        <taxon>Katanobacteria</taxon>
    </lineage>
</organism>
<evidence type="ECO:0000256" key="1">
    <source>
        <dbReference type="ARBA" id="ARBA00004141"/>
    </source>
</evidence>
<keyword evidence="4 7" id="KW-0812">Transmembrane</keyword>
<comment type="subcellular location">
    <subcellularLocation>
        <location evidence="1">Membrane</location>
        <topology evidence="1">Multi-pass membrane protein</topology>
    </subcellularLocation>
</comment>
<reference evidence="9" key="2">
    <citation type="journal article" date="2021" name="Microbiome">
        <title>Successional dynamics and alternative stable states in a saline activated sludge microbial community over 9 years.</title>
        <authorList>
            <person name="Wang Y."/>
            <person name="Ye J."/>
            <person name="Ju F."/>
            <person name="Liu L."/>
            <person name="Boyd J.A."/>
            <person name="Deng Y."/>
            <person name="Parks D.H."/>
            <person name="Jiang X."/>
            <person name="Yin X."/>
            <person name="Woodcroft B.J."/>
            <person name="Tyson G.W."/>
            <person name="Hugenholtz P."/>
            <person name="Polz M.F."/>
            <person name="Zhang T."/>
        </authorList>
    </citation>
    <scope>NUCLEOTIDE SEQUENCE</scope>
    <source>
        <strain evidence="9">HKST-UBA03</strain>
    </source>
</reference>
<proteinExistence type="inferred from homology"/>
<feature type="transmembrane region" description="Helical" evidence="7">
    <location>
        <begin position="78"/>
        <end position="98"/>
    </location>
</feature>
<dbReference type="GO" id="GO:0016780">
    <property type="term" value="F:phosphotransferase activity, for other substituted phosphate groups"/>
    <property type="evidence" value="ECO:0007669"/>
    <property type="project" value="TreeGrafter"/>
</dbReference>
<feature type="transmembrane region" description="Helical" evidence="7">
    <location>
        <begin position="7"/>
        <end position="30"/>
    </location>
</feature>
<evidence type="ECO:0000313" key="9">
    <source>
        <dbReference type="EMBL" id="MCA9392532.1"/>
    </source>
</evidence>
<evidence type="ECO:0000256" key="6">
    <source>
        <dbReference type="ARBA" id="ARBA00023136"/>
    </source>
</evidence>
<name>A0A955RSH6_UNCKA</name>
<sequence length="479" mass="53532">MKKKAIVLPLTLILADYVLVATSFILSYRFRDYINNAQLIGFAQFVVFALIAAFLYVLLYAYLGLYSIKRSKDLVDQLFAITIGSVAASTIAGAGIYFGKYFDYSRLIIGLGLLMSIVLVWLGRVVVRGVERYLYARGVWISNILIVGSGSLSEMAVKGILAERGSGYRIVGLIGVNERVASSEVVTLGLLEEVDIRKVIEDNDVTEVMVTESLTNERVLEFIAQCESLGIDFKFIPDIYDTAMVKAATDDLAGMPVIELKPTTLQGWMIIAKRVMDVFLSIVGLVVLSPLLLLTAILIKRDSKGPVFFVHQRVGRYGQQFGLVKFRSMSMVEKDGELLHANENTEVEKIKEQQANYKLEHDPRVTKVGRFIRKMSIDELPQLINVLRGELSIVGPRAYLLKELETQQDRHPDTRGLVRRLLTVKPGITGLWQISGRSNINFTERVAMDAYYASNANIWMDLKIILQTFPVVIKGSGAM</sequence>
<evidence type="ECO:0000256" key="4">
    <source>
        <dbReference type="ARBA" id="ARBA00022692"/>
    </source>
</evidence>
<comment type="caution">
    <text evidence="9">The sequence shown here is derived from an EMBL/GenBank/DDBJ whole genome shotgun (WGS) entry which is preliminary data.</text>
</comment>
<comment type="similarity">
    <text evidence="2">Belongs to the bacterial sugar transferase family.</text>
</comment>
<dbReference type="Pfam" id="PF13727">
    <property type="entry name" value="CoA_binding_3"/>
    <property type="match status" value="1"/>
</dbReference>
<feature type="transmembrane region" description="Helical" evidence="7">
    <location>
        <begin position="278"/>
        <end position="299"/>
    </location>
</feature>
<dbReference type="InterPro" id="IPR003362">
    <property type="entry name" value="Bact_transf"/>
</dbReference>